<evidence type="ECO:0000256" key="1">
    <source>
        <dbReference type="SAM" id="MobiDB-lite"/>
    </source>
</evidence>
<gene>
    <name evidence="3" type="ORF">RhiirA5_423633</name>
</gene>
<reference evidence="3 4" key="2">
    <citation type="submission" date="2017-09" db="EMBL/GenBank/DDBJ databases">
        <title>Extensive intraspecific genome diversity in a model arbuscular mycorrhizal fungus.</title>
        <authorList>
            <person name="Chen E.C."/>
            <person name="Morin E."/>
            <person name="Beaudet D."/>
            <person name="Noel J."/>
            <person name="Ndikumana S."/>
            <person name="Charron P."/>
            <person name="St-Onge C."/>
            <person name="Giorgi J."/>
            <person name="Grigoriev I.V."/>
            <person name="Roux C."/>
            <person name="Martin F.M."/>
            <person name="Corradi N."/>
        </authorList>
    </citation>
    <scope>NUCLEOTIDE SEQUENCE [LARGE SCALE GENOMIC DNA]</scope>
    <source>
        <strain evidence="3 4">A5</strain>
    </source>
</reference>
<sequence length="379" mass="44037">MRRANIIALSNDKVSGNIEFEGSSTEEFEGSDSGEFKESDSEEFEGSSTEEYKVRSSIEEFEENDSEEFKGNDSEEFEESSTKESKDWSSTSQHSFIQFGYPTPARDDSENSIQNTELQIILTTKDIFFLDIDDIYPYTYSTLHEEELIPEEIYSDDDYFDTQRNAPVKEISYGGDNTFDNNKAGHANLLHDQWNNIGYKYMYSCGLQDLHFTPNHNDKVAKRQRSQFEHACRRLFNKVKLRPGTTLNYAQCLSIVKKHKFLFFPSQKFKYGISHLTYKKARVAPNADDYKFKIPFRLPTPFVPTSIHLPIEEDVIEGTVLMVLLYNPTPNMFIPLKYRNIIPPDPLYDQNGCYIIPGSREWFTYMYNLKKQLATQAEE</sequence>
<protein>
    <recommendedName>
        <fullName evidence="2">DUF8211 domain-containing protein</fullName>
    </recommendedName>
</protein>
<organism evidence="3 4">
    <name type="scientific">Rhizophagus irregularis</name>
    <dbReference type="NCBI Taxonomy" id="588596"/>
    <lineage>
        <taxon>Eukaryota</taxon>
        <taxon>Fungi</taxon>
        <taxon>Fungi incertae sedis</taxon>
        <taxon>Mucoromycota</taxon>
        <taxon>Glomeromycotina</taxon>
        <taxon>Glomeromycetes</taxon>
        <taxon>Glomerales</taxon>
        <taxon>Glomeraceae</taxon>
        <taxon>Rhizophagus</taxon>
    </lineage>
</organism>
<feature type="domain" description="DUF8211" evidence="2">
    <location>
        <begin position="194"/>
        <end position="294"/>
    </location>
</feature>
<dbReference type="EMBL" id="LLXJ01001171">
    <property type="protein sequence ID" value="PKC03528.1"/>
    <property type="molecule type" value="Genomic_DNA"/>
</dbReference>
<reference evidence="3 4" key="1">
    <citation type="submission" date="2016-04" db="EMBL/GenBank/DDBJ databases">
        <title>Genome analyses suggest a sexual origin of heterokaryosis in a supposedly ancient asexual fungus.</title>
        <authorList>
            <person name="Ropars J."/>
            <person name="Sedzielewska K."/>
            <person name="Noel J."/>
            <person name="Charron P."/>
            <person name="Farinelli L."/>
            <person name="Marton T."/>
            <person name="Kruger M."/>
            <person name="Pelin A."/>
            <person name="Brachmann A."/>
            <person name="Corradi N."/>
        </authorList>
    </citation>
    <scope>NUCLEOTIDE SEQUENCE [LARGE SCALE GENOMIC DNA]</scope>
    <source>
        <strain evidence="3 4">A5</strain>
    </source>
</reference>
<evidence type="ECO:0000313" key="4">
    <source>
        <dbReference type="Proteomes" id="UP000232722"/>
    </source>
</evidence>
<dbReference type="InterPro" id="IPR058524">
    <property type="entry name" value="DUF8211"/>
</dbReference>
<dbReference type="VEuPathDB" id="FungiDB:FUN_020345"/>
<dbReference type="Proteomes" id="UP000232722">
    <property type="component" value="Unassembled WGS sequence"/>
</dbReference>
<feature type="region of interest" description="Disordered" evidence="1">
    <location>
        <begin position="17"/>
        <end position="91"/>
    </location>
</feature>
<evidence type="ECO:0000259" key="2">
    <source>
        <dbReference type="Pfam" id="PF26638"/>
    </source>
</evidence>
<name>A0A2N0P9M8_9GLOM</name>
<dbReference type="AlphaFoldDB" id="A0A2N0P9M8"/>
<evidence type="ECO:0000313" key="3">
    <source>
        <dbReference type="EMBL" id="PKC03528.1"/>
    </source>
</evidence>
<proteinExistence type="predicted"/>
<dbReference type="Pfam" id="PF26638">
    <property type="entry name" value="DUF8211"/>
    <property type="match status" value="1"/>
</dbReference>
<dbReference type="VEuPathDB" id="FungiDB:RhiirA1_387898"/>
<accession>A0A2N0P9M8</accession>
<dbReference type="VEuPathDB" id="FungiDB:RhiirFUN_021693"/>
<comment type="caution">
    <text evidence="3">The sequence shown here is derived from an EMBL/GenBank/DDBJ whole genome shotgun (WGS) entry which is preliminary data.</text>
</comment>